<evidence type="ECO:0000313" key="1">
    <source>
        <dbReference type="EMBL" id="GAI19203.1"/>
    </source>
</evidence>
<reference evidence="1" key="1">
    <citation type="journal article" date="2014" name="Front. Microbiol.">
        <title>High frequency of phylogenetically diverse reductive dehalogenase-homologous genes in deep subseafloor sedimentary metagenomes.</title>
        <authorList>
            <person name="Kawai M."/>
            <person name="Futagami T."/>
            <person name="Toyoda A."/>
            <person name="Takaki Y."/>
            <person name="Nishi S."/>
            <person name="Hori S."/>
            <person name="Arai W."/>
            <person name="Tsubouchi T."/>
            <person name="Morono Y."/>
            <person name="Uchiyama I."/>
            <person name="Ito T."/>
            <person name="Fujiyama A."/>
            <person name="Inagaki F."/>
            <person name="Takami H."/>
        </authorList>
    </citation>
    <scope>NUCLEOTIDE SEQUENCE</scope>
    <source>
        <strain evidence="1">Expedition CK06-06</strain>
    </source>
</reference>
<organism evidence="1">
    <name type="scientific">marine sediment metagenome</name>
    <dbReference type="NCBI Taxonomy" id="412755"/>
    <lineage>
        <taxon>unclassified sequences</taxon>
        <taxon>metagenomes</taxon>
        <taxon>ecological metagenomes</taxon>
    </lineage>
</organism>
<dbReference type="EMBL" id="BARV01019665">
    <property type="protein sequence ID" value="GAI19203.1"/>
    <property type="molecule type" value="Genomic_DNA"/>
</dbReference>
<name>X1LJC6_9ZZZZ</name>
<sequence length="268" mass="27706">VKIGDLFKKQGQNAWYQVTSVNLATNINISPVYAAASVAGVSYLIVRDFTPIFNLPEISGGDYDWQDAYTRAIRTIDSNLSASAGNKWWNIVGDAGSASPNAIKDTLTFAGQGGITASIDGDTVTIRNAGGDTTATRWYTIAGDAGSTTPNILKDTLTFAGQGGITASIDGDTVTLRYSGAGAPVVQFITASYHIQSSDTLIIASLTSGAASTFLPDASTARLLRFVCASGGGDMIVIASDTDTIEGKDLIRNIPATGSLDPSSTSGS</sequence>
<proteinExistence type="predicted"/>
<gene>
    <name evidence="1" type="ORF">S06H3_32999</name>
</gene>
<protein>
    <submittedName>
        <fullName evidence="1">Uncharacterized protein</fullName>
    </submittedName>
</protein>
<comment type="caution">
    <text evidence="1">The sequence shown here is derived from an EMBL/GenBank/DDBJ whole genome shotgun (WGS) entry which is preliminary data.</text>
</comment>
<dbReference type="AlphaFoldDB" id="X1LJC6"/>
<feature type="non-terminal residue" evidence="1">
    <location>
        <position position="1"/>
    </location>
</feature>
<accession>X1LJC6</accession>